<dbReference type="PROSITE" id="PS00455">
    <property type="entry name" value="AMP_BINDING"/>
    <property type="match status" value="1"/>
</dbReference>
<dbReference type="InterPro" id="IPR020845">
    <property type="entry name" value="AMP-binding_CS"/>
</dbReference>
<comment type="caution">
    <text evidence="3">The sequence shown here is derived from an EMBL/GenBank/DDBJ whole genome shotgun (WGS) entry which is preliminary data.</text>
</comment>
<dbReference type="RefSeq" id="WP_377383804.1">
    <property type="nucleotide sequence ID" value="NZ_JBHSAN010000001.1"/>
</dbReference>
<sequence length="502" mass="54568">MYPGVHAVDKPAHQAMVMAGSGRSISYADLDRRSVQLARVFDSYGLSPTATVAVACENRLEWAEMIWAAARSGRCLAPVNWHLGARELSEVLRASGAELLLAGPASQTALRGVPEAPPTLAIDGDGTLPDYEAAIEAMPADPLPRERLGGRMMFSSGTTGTPKGILHPGSDIHPADAPPHLGRYTELFDLDGDTVYLSPAPTYHTAPFRFVLAVTQLGGTVVCLEKFDPELVLEAIDRYRVTHAQFVPTMLLRLLRLSEETRTRYDLSSLRVAITGGAPCPHEVKQRLMEWWGPVVHELYGASESYGNCHIGPTEVAAHPGSVGRALTGTIHITDPDGAELPPGEIGTVWFEGAGAFRYQGDERKTQASTDPRGWRTVGDLGYLDEDGYLYLTGRRDQLIISGGVNIHPQEAEDVLLLHTSVDDVAVIGVPDEEYGQIVHALVVPAAHAAPGPELGTELIEYCRARLAHYKCPRAVEFVPELPRGDNGKLYKRKLDRSVTRR</sequence>
<organism evidence="3 4">
    <name type="scientific">Prauserella oleivorans</name>
    <dbReference type="NCBI Taxonomy" id="1478153"/>
    <lineage>
        <taxon>Bacteria</taxon>
        <taxon>Bacillati</taxon>
        <taxon>Actinomycetota</taxon>
        <taxon>Actinomycetes</taxon>
        <taxon>Pseudonocardiales</taxon>
        <taxon>Pseudonocardiaceae</taxon>
        <taxon>Prauserella</taxon>
    </lineage>
</organism>
<dbReference type="Pfam" id="PF13193">
    <property type="entry name" value="AMP-binding_C"/>
    <property type="match status" value="1"/>
</dbReference>
<dbReference type="Gene3D" id="3.40.50.12780">
    <property type="entry name" value="N-terminal domain of ligase-like"/>
    <property type="match status" value="1"/>
</dbReference>
<dbReference type="Gene3D" id="3.30.300.30">
    <property type="match status" value="1"/>
</dbReference>
<dbReference type="InterPro" id="IPR042099">
    <property type="entry name" value="ANL_N_sf"/>
</dbReference>
<keyword evidence="4" id="KW-1185">Reference proteome</keyword>
<dbReference type="Proteomes" id="UP001597478">
    <property type="component" value="Unassembled WGS sequence"/>
</dbReference>
<dbReference type="InterPro" id="IPR025110">
    <property type="entry name" value="AMP-bd_C"/>
</dbReference>
<dbReference type="SUPFAM" id="SSF56801">
    <property type="entry name" value="Acetyl-CoA synthetase-like"/>
    <property type="match status" value="1"/>
</dbReference>
<dbReference type="PANTHER" id="PTHR24096">
    <property type="entry name" value="LONG-CHAIN-FATTY-ACID--COA LIGASE"/>
    <property type="match status" value="1"/>
</dbReference>
<evidence type="ECO:0000313" key="4">
    <source>
        <dbReference type="Proteomes" id="UP001597478"/>
    </source>
</evidence>
<dbReference type="InterPro" id="IPR045851">
    <property type="entry name" value="AMP-bd_C_sf"/>
</dbReference>
<name>A0ABW5W6S9_9PSEU</name>
<dbReference type="EMBL" id="JBHUOF010000003">
    <property type="protein sequence ID" value="MFD2798308.1"/>
    <property type="molecule type" value="Genomic_DNA"/>
</dbReference>
<evidence type="ECO:0000259" key="2">
    <source>
        <dbReference type="Pfam" id="PF13193"/>
    </source>
</evidence>
<feature type="domain" description="AMP-binding enzyme C-terminal" evidence="2">
    <location>
        <begin position="411"/>
        <end position="489"/>
    </location>
</feature>
<gene>
    <name evidence="3" type="ORF">ACFS2C_02745</name>
</gene>
<protein>
    <submittedName>
        <fullName evidence="3">AMP-binding protein</fullName>
    </submittedName>
</protein>
<accession>A0ABW5W6S9</accession>
<dbReference type="Pfam" id="PF00501">
    <property type="entry name" value="AMP-binding"/>
    <property type="match status" value="1"/>
</dbReference>
<proteinExistence type="predicted"/>
<evidence type="ECO:0000313" key="3">
    <source>
        <dbReference type="EMBL" id="MFD2798308.1"/>
    </source>
</evidence>
<evidence type="ECO:0000259" key="1">
    <source>
        <dbReference type="Pfam" id="PF00501"/>
    </source>
</evidence>
<reference evidence="4" key="1">
    <citation type="journal article" date="2019" name="Int. J. Syst. Evol. Microbiol.">
        <title>The Global Catalogue of Microorganisms (GCM) 10K type strain sequencing project: providing services to taxonomists for standard genome sequencing and annotation.</title>
        <authorList>
            <consortium name="The Broad Institute Genomics Platform"/>
            <consortium name="The Broad Institute Genome Sequencing Center for Infectious Disease"/>
            <person name="Wu L."/>
            <person name="Ma J."/>
        </authorList>
    </citation>
    <scope>NUCLEOTIDE SEQUENCE [LARGE SCALE GENOMIC DNA]</scope>
    <source>
        <strain evidence="4">IBRC-M 10906</strain>
    </source>
</reference>
<dbReference type="PANTHER" id="PTHR24096:SF323">
    <property type="entry name" value="BLR3536 PROTEIN"/>
    <property type="match status" value="1"/>
</dbReference>
<dbReference type="InterPro" id="IPR000873">
    <property type="entry name" value="AMP-dep_synth/lig_dom"/>
</dbReference>
<feature type="domain" description="AMP-dependent synthetase/ligase" evidence="1">
    <location>
        <begin position="8"/>
        <end position="358"/>
    </location>
</feature>